<organism evidence="6 7">
    <name type="scientific">Salinarimonas soli</name>
    <dbReference type="NCBI Taxonomy" id="1638099"/>
    <lineage>
        <taxon>Bacteria</taxon>
        <taxon>Pseudomonadati</taxon>
        <taxon>Pseudomonadota</taxon>
        <taxon>Alphaproteobacteria</taxon>
        <taxon>Hyphomicrobiales</taxon>
        <taxon>Salinarimonadaceae</taxon>
        <taxon>Salinarimonas</taxon>
    </lineage>
</organism>
<dbReference type="PROSITE" id="PS50931">
    <property type="entry name" value="HTH_LYSR"/>
    <property type="match status" value="1"/>
</dbReference>
<comment type="caution">
    <text evidence="6">The sequence shown here is derived from an EMBL/GenBank/DDBJ whole genome shotgun (WGS) entry which is preliminary data.</text>
</comment>
<reference evidence="6 7" key="1">
    <citation type="submission" date="2019-09" db="EMBL/GenBank/DDBJ databases">
        <title>Salinarimonas rosea gen. nov., sp. nov., a new member of the a-2 subgroup of the Proteobacteria.</title>
        <authorList>
            <person name="Liu J."/>
        </authorList>
    </citation>
    <scope>NUCLEOTIDE SEQUENCE [LARGE SCALE GENOMIC DNA]</scope>
    <source>
        <strain evidence="6 7">BN140002</strain>
    </source>
</reference>
<dbReference type="Gene3D" id="3.40.190.10">
    <property type="entry name" value="Periplasmic binding protein-like II"/>
    <property type="match status" value="2"/>
</dbReference>
<dbReference type="InterPro" id="IPR005119">
    <property type="entry name" value="LysR_subst-bd"/>
</dbReference>
<dbReference type="Proteomes" id="UP000323142">
    <property type="component" value="Unassembled WGS sequence"/>
</dbReference>
<dbReference type="OrthoDB" id="9775392at2"/>
<dbReference type="SUPFAM" id="SSF46785">
    <property type="entry name" value="Winged helix' DNA-binding domain"/>
    <property type="match status" value="1"/>
</dbReference>
<keyword evidence="7" id="KW-1185">Reference proteome</keyword>
<evidence type="ECO:0000256" key="1">
    <source>
        <dbReference type="ARBA" id="ARBA00009437"/>
    </source>
</evidence>
<dbReference type="PANTHER" id="PTHR30346:SF10">
    <property type="entry name" value="TRANSCRIPTIONAL REGULATOR OF OXIDATIVE STRESS OXYR"/>
    <property type="match status" value="1"/>
</dbReference>
<dbReference type="FunFam" id="1.10.10.10:FF:000001">
    <property type="entry name" value="LysR family transcriptional regulator"/>
    <property type="match status" value="1"/>
</dbReference>
<evidence type="ECO:0000256" key="4">
    <source>
        <dbReference type="ARBA" id="ARBA00023163"/>
    </source>
</evidence>
<evidence type="ECO:0000259" key="5">
    <source>
        <dbReference type="PROSITE" id="PS50931"/>
    </source>
</evidence>
<dbReference type="SUPFAM" id="SSF53850">
    <property type="entry name" value="Periplasmic binding protein-like II"/>
    <property type="match status" value="1"/>
</dbReference>
<sequence length="303" mass="32179">MNTPLPSLRQLAYLVALHEHQHFGRAAAACFVTQPTLSVGIAELEELLGVVLVERSKRSLRFTALGEDVAARARQLIRGAEDLCAAAHGAREPLVGPVRMAAIPTVAPFVLPRILGGMSRSWPQLRLLVREMLTGPACEGLQRGTLDCVLLALPAACGNVEAYDIAVDRLLLATSSGDAGPDTRASLDSIDAARLLVLEDGHCLRDHALTACKASRPAADAPLVASTLETLVRLVDAGLGVTLLPEMAVAAGVLAGSRVRSQAIEGDGVERRIALVWRRDHPRKAEFRLLGRSIRDVLDSAAG</sequence>
<dbReference type="InterPro" id="IPR036388">
    <property type="entry name" value="WH-like_DNA-bd_sf"/>
</dbReference>
<evidence type="ECO:0000256" key="3">
    <source>
        <dbReference type="ARBA" id="ARBA00023125"/>
    </source>
</evidence>
<dbReference type="PANTHER" id="PTHR30346">
    <property type="entry name" value="TRANSCRIPTIONAL DUAL REGULATOR HCAR-RELATED"/>
    <property type="match status" value="1"/>
</dbReference>
<dbReference type="EMBL" id="VUOA01000005">
    <property type="protein sequence ID" value="KAA2244045.1"/>
    <property type="molecule type" value="Genomic_DNA"/>
</dbReference>
<keyword evidence="3" id="KW-0238">DNA-binding</keyword>
<evidence type="ECO:0000256" key="2">
    <source>
        <dbReference type="ARBA" id="ARBA00023015"/>
    </source>
</evidence>
<dbReference type="Pfam" id="PF03466">
    <property type="entry name" value="LysR_substrate"/>
    <property type="match status" value="1"/>
</dbReference>
<dbReference type="RefSeq" id="WP_149815357.1">
    <property type="nucleotide sequence ID" value="NZ_VUOA01000005.1"/>
</dbReference>
<protein>
    <submittedName>
        <fullName evidence="6">LysR family transcriptional regulator</fullName>
    </submittedName>
</protein>
<dbReference type="AlphaFoldDB" id="A0A5B2VYC7"/>
<dbReference type="PRINTS" id="PR00039">
    <property type="entry name" value="HTHLYSR"/>
</dbReference>
<dbReference type="Pfam" id="PF00126">
    <property type="entry name" value="HTH_1"/>
    <property type="match status" value="1"/>
</dbReference>
<dbReference type="InterPro" id="IPR036390">
    <property type="entry name" value="WH_DNA-bd_sf"/>
</dbReference>
<dbReference type="Gene3D" id="1.10.10.10">
    <property type="entry name" value="Winged helix-like DNA-binding domain superfamily/Winged helix DNA-binding domain"/>
    <property type="match status" value="1"/>
</dbReference>
<evidence type="ECO:0000313" key="6">
    <source>
        <dbReference type="EMBL" id="KAA2244045.1"/>
    </source>
</evidence>
<reference evidence="6 7" key="2">
    <citation type="submission" date="2019-09" db="EMBL/GenBank/DDBJ databases">
        <authorList>
            <person name="Jin C."/>
        </authorList>
    </citation>
    <scope>NUCLEOTIDE SEQUENCE [LARGE SCALE GENOMIC DNA]</scope>
    <source>
        <strain evidence="6 7">BN140002</strain>
    </source>
</reference>
<keyword evidence="2" id="KW-0805">Transcription regulation</keyword>
<dbReference type="GO" id="GO:0032993">
    <property type="term" value="C:protein-DNA complex"/>
    <property type="evidence" value="ECO:0007669"/>
    <property type="project" value="TreeGrafter"/>
</dbReference>
<comment type="similarity">
    <text evidence="1">Belongs to the LysR transcriptional regulatory family.</text>
</comment>
<dbReference type="GO" id="GO:0003700">
    <property type="term" value="F:DNA-binding transcription factor activity"/>
    <property type="evidence" value="ECO:0007669"/>
    <property type="project" value="InterPro"/>
</dbReference>
<dbReference type="GO" id="GO:0003677">
    <property type="term" value="F:DNA binding"/>
    <property type="evidence" value="ECO:0007669"/>
    <property type="project" value="UniProtKB-KW"/>
</dbReference>
<evidence type="ECO:0000313" key="7">
    <source>
        <dbReference type="Proteomes" id="UP000323142"/>
    </source>
</evidence>
<name>A0A5B2VYC7_9HYPH</name>
<keyword evidence="4" id="KW-0804">Transcription</keyword>
<proteinExistence type="inferred from homology"/>
<accession>A0A5B2VYC7</accession>
<feature type="domain" description="HTH lysR-type" evidence="5">
    <location>
        <begin position="6"/>
        <end position="63"/>
    </location>
</feature>
<gene>
    <name evidence="6" type="ORF">F0L46_02020</name>
</gene>
<dbReference type="InterPro" id="IPR000847">
    <property type="entry name" value="LysR_HTH_N"/>
</dbReference>
<dbReference type="CDD" id="cd08411">
    <property type="entry name" value="PBP2_OxyR"/>
    <property type="match status" value="1"/>
</dbReference>